<dbReference type="Proteomes" id="UP001178148">
    <property type="component" value="Unassembled WGS sequence"/>
</dbReference>
<dbReference type="EMBL" id="JASXSV010000001">
    <property type="protein sequence ID" value="MDP0587772.1"/>
    <property type="molecule type" value="Genomic_DNA"/>
</dbReference>
<sequence>MKYTVSAQAYSKSATDVTAATIALLKPIKDLVHTITADNGSLRTMRRSVKRCQQMFILRTPIALGSEG</sequence>
<name>A0AA90SC93_9GAMM</name>
<evidence type="ECO:0000313" key="1">
    <source>
        <dbReference type="EMBL" id="MDP0587772.1"/>
    </source>
</evidence>
<reference evidence="1 2" key="1">
    <citation type="journal article" date="2023" name="bioRxiv">
        <title>An intranuclear bacterial parasite of deep-sea mussels expresses apoptosis inhibitors acquired from its host.</title>
        <authorList>
            <person name="Gonzalez Porras M.A."/>
            <person name="Assie A."/>
            <person name="Tietjen M."/>
            <person name="Violette M."/>
            <person name="Kleiner M."/>
            <person name="Gruber-Vodicka H."/>
            <person name="Dubilier N."/>
            <person name="Leisch N."/>
        </authorList>
    </citation>
    <scope>NUCLEOTIDE SEQUENCE [LARGE SCALE GENOMIC DNA]</scope>
    <source>
        <strain evidence="1">IAP13</strain>
    </source>
</reference>
<dbReference type="AlphaFoldDB" id="A0AA90SC93"/>
<keyword evidence="2" id="KW-1185">Reference proteome</keyword>
<organism evidence="1 2">
    <name type="scientific">Candidatus Endonucleibacter bathymodioli</name>
    <dbReference type="NCBI Taxonomy" id="539814"/>
    <lineage>
        <taxon>Bacteria</taxon>
        <taxon>Pseudomonadati</taxon>
        <taxon>Pseudomonadota</taxon>
        <taxon>Gammaproteobacteria</taxon>
        <taxon>Oceanospirillales</taxon>
        <taxon>Endozoicomonadaceae</taxon>
        <taxon>Candidatus Endonucleibacter</taxon>
    </lineage>
</organism>
<accession>A0AA90SC93</accession>
<protein>
    <submittedName>
        <fullName evidence="1">Uncharacterized protein</fullName>
    </submittedName>
</protein>
<proteinExistence type="predicted"/>
<gene>
    <name evidence="1" type="ORF">QS748_00585</name>
</gene>
<evidence type="ECO:0000313" key="2">
    <source>
        <dbReference type="Proteomes" id="UP001178148"/>
    </source>
</evidence>
<comment type="caution">
    <text evidence="1">The sequence shown here is derived from an EMBL/GenBank/DDBJ whole genome shotgun (WGS) entry which is preliminary data.</text>
</comment>